<organism evidence="2 3">
    <name type="scientific">Hyphomonas polymorpha PS728</name>
    <dbReference type="NCBI Taxonomy" id="1280954"/>
    <lineage>
        <taxon>Bacteria</taxon>
        <taxon>Pseudomonadati</taxon>
        <taxon>Pseudomonadota</taxon>
        <taxon>Alphaproteobacteria</taxon>
        <taxon>Hyphomonadales</taxon>
        <taxon>Hyphomonadaceae</taxon>
        <taxon>Hyphomonas</taxon>
    </lineage>
</organism>
<protein>
    <submittedName>
        <fullName evidence="2">Uncharacterized protein</fullName>
    </submittedName>
</protein>
<evidence type="ECO:0000256" key="1">
    <source>
        <dbReference type="SAM" id="Phobius"/>
    </source>
</evidence>
<keyword evidence="1" id="KW-0812">Transmembrane</keyword>
<dbReference type="AlphaFoldDB" id="A0A062VNU8"/>
<dbReference type="PATRIC" id="fig|1280954.3.peg.84"/>
<feature type="transmembrane region" description="Helical" evidence="1">
    <location>
        <begin position="57"/>
        <end position="79"/>
    </location>
</feature>
<dbReference type="Proteomes" id="UP000027100">
    <property type="component" value="Unassembled WGS sequence"/>
</dbReference>
<reference evidence="2 3" key="1">
    <citation type="journal article" date="2014" name="Antonie Van Leeuwenhoek">
        <title>Hyphomonas beringensis sp. nov. and Hyphomonas chukchiensis sp. nov., isolated from surface seawater of the Bering Sea and Chukchi Sea.</title>
        <authorList>
            <person name="Li C."/>
            <person name="Lai Q."/>
            <person name="Li G."/>
            <person name="Dong C."/>
            <person name="Wang J."/>
            <person name="Liao Y."/>
            <person name="Shao Z."/>
        </authorList>
    </citation>
    <scope>NUCLEOTIDE SEQUENCE [LARGE SCALE GENOMIC DNA]</scope>
    <source>
        <strain evidence="2 3">PS728</strain>
    </source>
</reference>
<name>A0A062VNU8_9PROT</name>
<feature type="transmembrane region" description="Helical" evidence="1">
    <location>
        <begin position="32"/>
        <end position="51"/>
    </location>
</feature>
<keyword evidence="1" id="KW-0472">Membrane</keyword>
<keyword evidence="1" id="KW-1133">Transmembrane helix</keyword>
<comment type="caution">
    <text evidence="2">The sequence shown here is derived from an EMBL/GenBank/DDBJ whole genome shotgun (WGS) entry which is preliminary data.</text>
</comment>
<gene>
    <name evidence="2" type="ORF">HPO_00400</name>
</gene>
<evidence type="ECO:0000313" key="2">
    <source>
        <dbReference type="EMBL" id="KDA00443.1"/>
    </source>
</evidence>
<evidence type="ECO:0000313" key="3">
    <source>
        <dbReference type="Proteomes" id="UP000027100"/>
    </source>
</evidence>
<accession>A0A062VNU8</accession>
<dbReference type="EMBL" id="ARYM01000001">
    <property type="protein sequence ID" value="KDA00443.1"/>
    <property type="molecule type" value="Genomic_DNA"/>
</dbReference>
<keyword evidence="3" id="KW-1185">Reference proteome</keyword>
<sequence>MRTIDDVLEDISHELKLIDIKRRMIAETTARLPWLYIATAVLGFFLLGSILSLSIFFIFIFGSLFSGALANIVGPLGALTARKRAYREVADIKERLFPKLLGLTPEVSPVLVGISHVGKDGVRFTERKVSVAALREEDIDVRGAMAFGYYKYLAFLFRTPAGTIDLKHPAIRQQYWLAEARRRGLGPDALSRAVAEVV</sequence>
<proteinExistence type="predicted"/>